<proteinExistence type="predicted"/>
<evidence type="ECO:0000313" key="3">
    <source>
        <dbReference type="Proteomes" id="UP000472676"/>
    </source>
</evidence>
<protein>
    <recommendedName>
        <fullName evidence="4">DUF4870 domain-containing protein</fullName>
    </recommendedName>
</protein>
<gene>
    <name evidence="2" type="ORF">G7Y85_13775</name>
</gene>
<dbReference type="RefSeq" id="WP_166258136.1">
    <property type="nucleotide sequence ID" value="NZ_JAAMOW010000007.1"/>
</dbReference>
<feature type="transmembrane region" description="Helical" evidence="1">
    <location>
        <begin position="69"/>
        <end position="101"/>
    </location>
</feature>
<organism evidence="2 3">
    <name type="scientific">Solimonas terrae</name>
    <dbReference type="NCBI Taxonomy" id="1396819"/>
    <lineage>
        <taxon>Bacteria</taxon>
        <taxon>Pseudomonadati</taxon>
        <taxon>Pseudomonadota</taxon>
        <taxon>Gammaproteobacteria</taxon>
        <taxon>Nevskiales</taxon>
        <taxon>Nevskiaceae</taxon>
        <taxon>Solimonas</taxon>
    </lineage>
</organism>
<keyword evidence="3" id="KW-1185">Reference proteome</keyword>
<keyword evidence="1" id="KW-0472">Membrane</keyword>
<accession>A0A6M2BV64</accession>
<keyword evidence="1" id="KW-1133">Transmembrane helix</keyword>
<dbReference type="Proteomes" id="UP000472676">
    <property type="component" value="Unassembled WGS sequence"/>
</dbReference>
<evidence type="ECO:0008006" key="4">
    <source>
        <dbReference type="Google" id="ProtNLM"/>
    </source>
</evidence>
<dbReference type="EMBL" id="JAAMOW010000007">
    <property type="protein sequence ID" value="NGY05837.1"/>
    <property type="molecule type" value="Genomic_DNA"/>
</dbReference>
<comment type="caution">
    <text evidence="2">The sequence shown here is derived from an EMBL/GenBank/DDBJ whole genome shotgun (WGS) entry which is preliminary data.</text>
</comment>
<keyword evidence="1" id="KW-0812">Transmembrane</keyword>
<name>A0A6M2BV64_9GAMM</name>
<evidence type="ECO:0000313" key="2">
    <source>
        <dbReference type="EMBL" id="NGY05837.1"/>
    </source>
</evidence>
<feature type="transmembrane region" description="Helical" evidence="1">
    <location>
        <begin position="22"/>
        <end position="48"/>
    </location>
</feature>
<dbReference type="AlphaFoldDB" id="A0A6M2BV64"/>
<reference evidence="2 3" key="1">
    <citation type="journal article" date="2014" name="Int. J. Syst. Evol. Microbiol.">
        <title>Solimonas terrae sp. nov., isolated from soil.</title>
        <authorList>
            <person name="Kim S.J."/>
            <person name="Moon J.Y."/>
            <person name="Weon H.Y."/>
            <person name="Ahn J.H."/>
            <person name="Chen W.M."/>
            <person name="Kwon S.W."/>
        </authorList>
    </citation>
    <scope>NUCLEOTIDE SEQUENCE [LARGE SCALE GENOMIC DNA]</scope>
    <source>
        <strain evidence="2 3">KIS83-12</strain>
    </source>
</reference>
<sequence length="118" mass="13468">MDTDSIISEGQSASEAERTTLLIAYVLQAVSPFTAFMASIVSVVISYIKSAETQNEFIRSHHRYLIRTFWWTLGLGFLFGLLCWILIGVPLLIGLGIWWVYRMVRGFIAYSERRSIVT</sequence>
<evidence type="ECO:0000256" key="1">
    <source>
        <dbReference type="SAM" id="Phobius"/>
    </source>
</evidence>